<dbReference type="Pfam" id="PF17777">
    <property type="entry name" value="RL10P_insert"/>
    <property type="match status" value="1"/>
</dbReference>
<evidence type="ECO:0000256" key="3">
    <source>
        <dbReference type="ARBA" id="ARBA00023274"/>
    </source>
</evidence>
<dbReference type="InterPro" id="IPR043164">
    <property type="entry name" value="Ribosomal_uL10-like_insert_sf"/>
</dbReference>
<evidence type="ECO:0000256" key="2">
    <source>
        <dbReference type="ARBA" id="ARBA00022980"/>
    </source>
</evidence>
<dbReference type="PANTHER" id="PTHR45699">
    <property type="entry name" value="60S ACIDIC RIBOSOMAL PROTEIN P0"/>
    <property type="match status" value="1"/>
</dbReference>
<keyword evidence="3" id="KW-0687">Ribonucleoprotein</keyword>
<dbReference type="PANTHER" id="PTHR45699:SF3">
    <property type="entry name" value="LARGE RIBOSOMAL SUBUNIT PROTEIN UL10"/>
    <property type="match status" value="1"/>
</dbReference>
<dbReference type="InterPro" id="IPR040637">
    <property type="entry name" value="Ribosomal_uL10-like_insert"/>
</dbReference>
<dbReference type="GO" id="GO:0003735">
    <property type="term" value="F:structural constituent of ribosome"/>
    <property type="evidence" value="ECO:0007669"/>
    <property type="project" value="TreeGrafter"/>
</dbReference>
<dbReference type="GO" id="GO:0000027">
    <property type="term" value="P:ribosomal large subunit assembly"/>
    <property type="evidence" value="ECO:0007669"/>
    <property type="project" value="TreeGrafter"/>
</dbReference>
<evidence type="ECO:0000256" key="4">
    <source>
        <dbReference type="SAM" id="MobiDB-lite"/>
    </source>
</evidence>
<dbReference type="InterPro" id="IPR050323">
    <property type="entry name" value="Ribosomal_protein_uL10"/>
</dbReference>
<dbReference type="GO" id="GO:0022625">
    <property type="term" value="C:cytosolic large ribosomal subunit"/>
    <property type="evidence" value="ECO:0007669"/>
    <property type="project" value="TreeGrafter"/>
</dbReference>
<dbReference type="SUPFAM" id="SSF160369">
    <property type="entry name" value="Ribosomal protein L10-like"/>
    <property type="match status" value="1"/>
</dbReference>
<dbReference type="GO" id="GO:0070180">
    <property type="term" value="F:large ribosomal subunit rRNA binding"/>
    <property type="evidence" value="ECO:0007669"/>
    <property type="project" value="TreeGrafter"/>
</dbReference>
<dbReference type="Pfam" id="PF00428">
    <property type="entry name" value="Ribosomal_60s"/>
    <property type="match status" value="1"/>
</dbReference>
<dbReference type="InterPro" id="IPR030670">
    <property type="entry name" value="uL10_eukaryotes"/>
</dbReference>
<protein>
    <recommendedName>
        <fullName evidence="5">Large ribosomal subunit protein uL10-like insertion domain-containing protein</fullName>
    </recommendedName>
</protein>
<sequence length="337" mass="36436">MVRHRPPKRAGGQDNEGRVFAQKKVNYFVQANKYFDEYSKIIVILTDNVQSKQMQQIRIALRGEAVIMMGKNTTIKKILLDRCGNSPRDEQLYDILVTKGLLKLNVGLIFTNGDLNKIKDICDANKIQSAARQGNIAQCDVVIPPGNTGLEPTKTQFFQALNINTKITKGTVEILKDEPILMKGDRVGQSEATLLQMLGIKPFYYGIQLLHIYDNGALYTREVLDMTDDDMKKIFEAGVANVTAVSLATNITTEASIAHVMANAFKECLAVTVGTDYVMESCNGAELREAIISGKGLGGGGGGAPAAAAAAPAAAAAAAPVVEEEDDDDDMGMDLFD</sequence>
<dbReference type="CDD" id="cd05795">
    <property type="entry name" value="Ribosomal_P0_L10e"/>
    <property type="match status" value="1"/>
</dbReference>
<name>A0A7S1HVB9_9EUGL</name>
<accession>A0A7S1HVB9</accession>
<keyword evidence="2" id="KW-0689">Ribosomal protein</keyword>
<evidence type="ECO:0000256" key="1">
    <source>
        <dbReference type="ARBA" id="ARBA00008889"/>
    </source>
</evidence>
<dbReference type="AlphaFoldDB" id="A0A7S1HVB9"/>
<dbReference type="InterPro" id="IPR043141">
    <property type="entry name" value="Ribosomal_uL10-like_sf"/>
</dbReference>
<dbReference type="GO" id="GO:0002181">
    <property type="term" value="P:cytoplasmic translation"/>
    <property type="evidence" value="ECO:0007669"/>
    <property type="project" value="TreeGrafter"/>
</dbReference>
<feature type="region of interest" description="Disordered" evidence="4">
    <location>
        <begin position="318"/>
        <end position="337"/>
    </location>
</feature>
<dbReference type="Gene3D" id="3.30.70.1730">
    <property type="match status" value="1"/>
</dbReference>
<dbReference type="FunFam" id="3.90.105.20:FF:000001">
    <property type="entry name" value="60S acidic ribosomal protein P0"/>
    <property type="match status" value="1"/>
</dbReference>
<dbReference type="EMBL" id="HBGA01009171">
    <property type="protein sequence ID" value="CAD8992312.1"/>
    <property type="molecule type" value="Transcribed_RNA"/>
</dbReference>
<organism evidence="6">
    <name type="scientific">Eutreptiella gymnastica</name>
    <dbReference type="NCBI Taxonomy" id="73025"/>
    <lineage>
        <taxon>Eukaryota</taxon>
        <taxon>Discoba</taxon>
        <taxon>Euglenozoa</taxon>
        <taxon>Euglenida</taxon>
        <taxon>Spirocuta</taxon>
        <taxon>Euglenophyceae</taxon>
        <taxon>Eutreptiales</taxon>
        <taxon>Eutreptiaceae</taxon>
        <taxon>Eutreptiella</taxon>
    </lineage>
</organism>
<feature type="compositionally biased region" description="Acidic residues" evidence="4">
    <location>
        <begin position="322"/>
        <end position="337"/>
    </location>
</feature>
<evidence type="ECO:0000313" key="6">
    <source>
        <dbReference type="EMBL" id="CAD8992312.1"/>
    </source>
</evidence>
<comment type="similarity">
    <text evidence="1">Belongs to the universal ribosomal protein uL10 family.</text>
</comment>
<proteinExistence type="inferred from homology"/>
<dbReference type="Gene3D" id="3.90.105.20">
    <property type="match status" value="1"/>
</dbReference>
<reference evidence="6" key="1">
    <citation type="submission" date="2021-01" db="EMBL/GenBank/DDBJ databases">
        <authorList>
            <person name="Corre E."/>
            <person name="Pelletier E."/>
            <person name="Niang G."/>
            <person name="Scheremetjew M."/>
            <person name="Finn R."/>
            <person name="Kale V."/>
            <person name="Holt S."/>
            <person name="Cochrane G."/>
            <person name="Meng A."/>
            <person name="Brown T."/>
            <person name="Cohen L."/>
        </authorList>
    </citation>
    <scope>NUCLEOTIDE SEQUENCE</scope>
    <source>
        <strain evidence="6">NIES-381</strain>
    </source>
</reference>
<feature type="domain" description="Large ribosomal subunit protein uL10-like insertion" evidence="5">
    <location>
        <begin position="131"/>
        <end position="200"/>
    </location>
</feature>
<dbReference type="PIRSF" id="PIRSF039087">
    <property type="entry name" value="L10E"/>
    <property type="match status" value="1"/>
</dbReference>
<gene>
    <name evidence="6" type="ORF">EGYM00392_LOCUS3359</name>
</gene>
<dbReference type="InterPro" id="IPR001790">
    <property type="entry name" value="Ribosomal_uL10"/>
</dbReference>
<evidence type="ECO:0000259" key="5">
    <source>
        <dbReference type="Pfam" id="PF17777"/>
    </source>
</evidence>
<dbReference type="Pfam" id="PF00466">
    <property type="entry name" value="Ribosomal_L10"/>
    <property type="match status" value="1"/>
</dbReference>